<dbReference type="InterPro" id="IPR037923">
    <property type="entry name" value="HTH-like"/>
</dbReference>
<organism evidence="5 6">
    <name type="scientific">Chitinophaga filiformis</name>
    <name type="common">Myxococcus filiformis</name>
    <name type="synonym">Flexibacter filiformis</name>
    <dbReference type="NCBI Taxonomy" id="104663"/>
    <lineage>
        <taxon>Bacteria</taxon>
        <taxon>Pseudomonadati</taxon>
        <taxon>Bacteroidota</taxon>
        <taxon>Chitinophagia</taxon>
        <taxon>Chitinophagales</taxon>
        <taxon>Chitinophagaceae</taxon>
        <taxon>Chitinophaga</taxon>
    </lineage>
</organism>
<keyword evidence="2 5" id="KW-0238">DNA-binding</keyword>
<feature type="domain" description="HTH araC/xylS-type" evidence="4">
    <location>
        <begin position="189"/>
        <end position="287"/>
    </location>
</feature>
<dbReference type="GO" id="GO:0003700">
    <property type="term" value="F:DNA-binding transcription factor activity"/>
    <property type="evidence" value="ECO:0007669"/>
    <property type="project" value="InterPro"/>
</dbReference>
<keyword evidence="1" id="KW-0805">Transcription regulation</keyword>
<dbReference type="SMART" id="SM00342">
    <property type="entry name" value="HTH_ARAC"/>
    <property type="match status" value="1"/>
</dbReference>
<proteinExistence type="predicted"/>
<reference evidence="5 6" key="1">
    <citation type="submission" date="2016-10" db="EMBL/GenBank/DDBJ databases">
        <authorList>
            <person name="de Groot N.N."/>
        </authorList>
    </citation>
    <scope>NUCLEOTIDE SEQUENCE [LARGE SCALE GENOMIC DNA]</scope>
    <source>
        <strain evidence="5 6">DSM 527</strain>
    </source>
</reference>
<dbReference type="RefSeq" id="WP_089837183.1">
    <property type="nucleotide sequence ID" value="NZ_FNBN01000009.1"/>
</dbReference>
<keyword evidence="3" id="KW-0804">Transcription</keyword>
<sequence>MRNNVLIPVYNYADVNRPGNPVRGFHIDRTTYLVQPGDMSEPHRRSNFSLTLLLSGESIQYIDFEKYTVKAPALIMLSPGQIHQHSGDSLSEIVNISFSQEFLIPETAASGMICWGCLFEKVVIQLTDGQLKELMSFARLMLRETENPQPLSDLIIRSQLKSFMAATARLPQLDIASIQSDTLPNRIVRQFNELSDLHYKDKTQVAHYAELMFVTPGHLNDTIKSAMGKTAKQIIDEKRITEAKRLLYWGDHSIKEIAGQLNFEDDGYFNRFFKKHTGATPASFQRSIREKYN</sequence>
<dbReference type="InterPro" id="IPR014710">
    <property type="entry name" value="RmlC-like_jellyroll"/>
</dbReference>
<dbReference type="SUPFAM" id="SSF46689">
    <property type="entry name" value="Homeodomain-like"/>
    <property type="match status" value="1"/>
</dbReference>
<dbReference type="Pfam" id="PF12833">
    <property type="entry name" value="HTH_18"/>
    <property type="match status" value="1"/>
</dbReference>
<evidence type="ECO:0000313" key="5">
    <source>
        <dbReference type="EMBL" id="SDH21139.1"/>
    </source>
</evidence>
<dbReference type="AlphaFoldDB" id="A0A1G8AJV7"/>
<dbReference type="Gene3D" id="2.60.120.10">
    <property type="entry name" value="Jelly Rolls"/>
    <property type="match status" value="1"/>
</dbReference>
<evidence type="ECO:0000256" key="3">
    <source>
        <dbReference type="ARBA" id="ARBA00023163"/>
    </source>
</evidence>
<protein>
    <submittedName>
        <fullName evidence="5">AraC-type DNA-binding protein</fullName>
    </submittedName>
</protein>
<dbReference type="PANTHER" id="PTHR43280:SF32">
    <property type="entry name" value="TRANSCRIPTIONAL REGULATORY PROTEIN"/>
    <property type="match status" value="1"/>
</dbReference>
<dbReference type="PANTHER" id="PTHR43280">
    <property type="entry name" value="ARAC-FAMILY TRANSCRIPTIONAL REGULATOR"/>
    <property type="match status" value="1"/>
</dbReference>
<evidence type="ECO:0000256" key="2">
    <source>
        <dbReference type="ARBA" id="ARBA00023125"/>
    </source>
</evidence>
<dbReference type="GO" id="GO:0043565">
    <property type="term" value="F:sequence-specific DNA binding"/>
    <property type="evidence" value="ECO:0007669"/>
    <property type="project" value="InterPro"/>
</dbReference>
<evidence type="ECO:0000313" key="6">
    <source>
        <dbReference type="Proteomes" id="UP000199045"/>
    </source>
</evidence>
<evidence type="ECO:0000259" key="4">
    <source>
        <dbReference type="PROSITE" id="PS01124"/>
    </source>
</evidence>
<dbReference type="Gene3D" id="1.10.10.60">
    <property type="entry name" value="Homeodomain-like"/>
    <property type="match status" value="1"/>
</dbReference>
<dbReference type="OrthoDB" id="2585681at2"/>
<dbReference type="PROSITE" id="PS01124">
    <property type="entry name" value="HTH_ARAC_FAMILY_2"/>
    <property type="match status" value="1"/>
</dbReference>
<evidence type="ECO:0000256" key="1">
    <source>
        <dbReference type="ARBA" id="ARBA00023015"/>
    </source>
</evidence>
<accession>A0A1G8AJV7</accession>
<dbReference type="SUPFAM" id="SSF51215">
    <property type="entry name" value="Regulatory protein AraC"/>
    <property type="match status" value="1"/>
</dbReference>
<dbReference type="InterPro" id="IPR018060">
    <property type="entry name" value="HTH_AraC"/>
</dbReference>
<dbReference type="STRING" id="104663.SAMN04488121_109286"/>
<gene>
    <name evidence="5" type="ORF">SAMN04488121_109286</name>
</gene>
<dbReference type="EMBL" id="FNBN01000009">
    <property type="protein sequence ID" value="SDH21139.1"/>
    <property type="molecule type" value="Genomic_DNA"/>
</dbReference>
<name>A0A1G8AJV7_CHIFI</name>
<dbReference type="InterPro" id="IPR009057">
    <property type="entry name" value="Homeodomain-like_sf"/>
</dbReference>
<dbReference type="Proteomes" id="UP000199045">
    <property type="component" value="Unassembled WGS sequence"/>
</dbReference>